<evidence type="ECO:0000313" key="5">
    <source>
        <dbReference type="EMBL" id="MDQ0390698.1"/>
    </source>
</evidence>
<dbReference type="SUPFAM" id="SSF46785">
    <property type="entry name" value="Winged helix' DNA-binding domain"/>
    <property type="match status" value="1"/>
</dbReference>
<keyword evidence="1" id="KW-0805">Transcription regulation</keyword>
<evidence type="ECO:0000259" key="4">
    <source>
        <dbReference type="PROSITE" id="PS51118"/>
    </source>
</evidence>
<keyword evidence="3" id="KW-0804">Transcription</keyword>
<comment type="caution">
    <text evidence="5">The sequence shown here is derived from an EMBL/GenBank/DDBJ whole genome shotgun (WGS) entry which is preliminary data.</text>
</comment>
<dbReference type="Gene3D" id="1.10.10.10">
    <property type="entry name" value="Winged helix-like DNA-binding domain superfamily/Winged helix DNA-binding domain"/>
    <property type="match status" value="1"/>
</dbReference>
<dbReference type="Pfam" id="PF01638">
    <property type="entry name" value="HxlR"/>
    <property type="match status" value="1"/>
</dbReference>
<accession>A0ABU0F7V7</accession>
<organism evidence="5 6">
    <name type="scientific">Labrys monachus</name>
    <dbReference type="NCBI Taxonomy" id="217067"/>
    <lineage>
        <taxon>Bacteria</taxon>
        <taxon>Pseudomonadati</taxon>
        <taxon>Pseudomonadota</taxon>
        <taxon>Alphaproteobacteria</taxon>
        <taxon>Hyphomicrobiales</taxon>
        <taxon>Xanthobacteraceae</taxon>
        <taxon>Labrys</taxon>
    </lineage>
</organism>
<gene>
    <name evidence="5" type="ORF">J3R73_000490</name>
</gene>
<evidence type="ECO:0000313" key="6">
    <source>
        <dbReference type="Proteomes" id="UP001237448"/>
    </source>
</evidence>
<evidence type="ECO:0000256" key="3">
    <source>
        <dbReference type="ARBA" id="ARBA00023163"/>
    </source>
</evidence>
<reference evidence="5 6" key="1">
    <citation type="submission" date="2023-07" db="EMBL/GenBank/DDBJ databases">
        <title>Genomic Encyclopedia of Type Strains, Phase IV (KMG-IV): sequencing the most valuable type-strain genomes for metagenomic binning, comparative biology and taxonomic classification.</title>
        <authorList>
            <person name="Goeker M."/>
        </authorList>
    </citation>
    <scope>NUCLEOTIDE SEQUENCE [LARGE SCALE GENOMIC DNA]</scope>
    <source>
        <strain evidence="5 6">DSM 5896</strain>
    </source>
</reference>
<evidence type="ECO:0000256" key="1">
    <source>
        <dbReference type="ARBA" id="ARBA00023015"/>
    </source>
</evidence>
<keyword evidence="6" id="KW-1185">Reference proteome</keyword>
<evidence type="ECO:0000256" key="2">
    <source>
        <dbReference type="ARBA" id="ARBA00023125"/>
    </source>
</evidence>
<dbReference type="PANTHER" id="PTHR33204">
    <property type="entry name" value="TRANSCRIPTIONAL REGULATOR, MARR FAMILY"/>
    <property type="match status" value="1"/>
</dbReference>
<dbReference type="GO" id="GO:0003677">
    <property type="term" value="F:DNA binding"/>
    <property type="evidence" value="ECO:0007669"/>
    <property type="project" value="UniProtKB-KW"/>
</dbReference>
<keyword evidence="2 5" id="KW-0238">DNA-binding</keyword>
<dbReference type="Proteomes" id="UP001237448">
    <property type="component" value="Unassembled WGS sequence"/>
</dbReference>
<dbReference type="InterPro" id="IPR036390">
    <property type="entry name" value="WH_DNA-bd_sf"/>
</dbReference>
<dbReference type="InterPro" id="IPR036388">
    <property type="entry name" value="WH-like_DNA-bd_sf"/>
</dbReference>
<dbReference type="EMBL" id="JAUSVK010000001">
    <property type="protein sequence ID" value="MDQ0390698.1"/>
    <property type="molecule type" value="Genomic_DNA"/>
</dbReference>
<sequence length="121" mass="13613">MQSIPPDSANENLVEDRLLLDEIASKWSILVLGALCDGPLRFNALRRQLDGVTQKALTQCLRRLEANGIIERRIVSLSPIAVAYEISALGRTLEAPLRALHAWTVQYRAEVMRARERYKAS</sequence>
<feature type="domain" description="HTH hxlR-type" evidence="4">
    <location>
        <begin position="14"/>
        <end position="112"/>
    </location>
</feature>
<dbReference type="InterPro" id="IPR002577">
    <property type="entry name" value="HTH_HxlR"/>
</dbReference>
<dbReference type="PANTHER" id="PTHR33204:SF37">
    <property type="entry name" value="HTH-TYPE TRANSCRIPTIONAL REGULATOR YODB"/>
    <property type="match status" value="1"/>
</dbReference>
<protein>
    <submittedName>
        <fullName evidence="5">DNA-binding HxlR family transcriptional regulator</fullName>
    </submittedName>
</protein>
<dbReference type="RefSeq" id="WP_307422058.1">
    <property type="nucleotide sequence ID" value="NZ_JAUSVK010000001.1"/>
</dbReference>
<dbReference type="PROSITE" id="PS51118">
    <property type="entry name" value="HTH_HXLR"/>
    <property type="match status" value="1"/>
</dbReference>
<proteinExistence type="predicted"/>
<name>A0ABU0F7V7_9HYPH</name>